<dbReference type="InterPro" id="IPR013320">
    <property type="entry name" value="ConA-like_dom_sf"/>
</dbReference>
<evidence type="ECO:0000313" key="4">
    <source>
        <dbReference type="EMBL" id="GEP42207.1"/>
    </source>
</evidence>
<dbReference type="InterPro" id="IPR000757">
    <property type="entry name" value="Beta-glucanase-like"/>
</dbReference>
<dbReference type="CDD" id="cd00413">
    <property type="entry name" value="Glyco_hydrolase_16"/>
    <property type="match status" value="1"/>
</dbReference>
<comment type="caution">
    <text evidence="4">The sequence shown here is derived from an EMBL/GenBank/DDBJ whole genome shotgun (WGS) entry which is preliminary data.</text>
</comment>
<name>A0A512M643_9BACT</name>
<evidence type="ECO:0000313" key="5">
    <source>
        <dbReference type="Proteomes" id="UP000321577"/>
    </source>
</evidence>
<keyword evidence="2" id="KW-0732">Signal</keyword>
<evidence type="ECO:0000256" key="1">
    <source>
        <dbReference type="ARBA" id="ARBA00006865"/>
    </source>
</evidence>
<proteinExistence type="inferred from homology"/>
<feature type="signal peptide" evidence="2">
    <location>
        <begin position="1"/>
        <end position="18"/>
    </location>
</feature>
<accession>A0A512M643</accession>
<comment type="similarity">
    <text evidence="1">Belongs to the glycosyl hydrolase 16 family.</text>
</comment>
<dbReference type="GO" id="GO:0005975">
    <property type="term" value="P:carbohydrate metabolic process"/>
    <property type="evidence" value="ECO:0007669"/>
    <property type="project" value="InterPro"/>
</dbReference>
<evidence type="ECO:0000259" key="3">
    <source>
        <dbReference type="PROSITE" id="PS51762"/>
    </source>
</evidence>
<feature type="chain" id="PRO_5021897277" description="GH16 domain-containing protein" evidence="2">
    <location>
        <begin position="19"/>
        <end position="362"/>
    </location>
</feature>
<organism evidence="4 5">
    <name type="scientific">Brevifollis gellanilyticus</name>
    <dbReference type="NCBI Taxonomy" id="748831"/>
    <lineage>
        <taxon>Bacteria</taxon>
        <taxon>Pseudomonadati</taxon>
        <taxon>Verrucomicrobiota</taxon>
        <taxon>Verrucomicrobiia</taxon>
        <taxon>Verrucomicrobiales</taxon>
        <taxon>Verrucomicrobiaceae</taxon>
    </lineage>
</organism>
<dbReference type="PROSITE" id="PS51762">
    <property type="entry name" value="GH16_2"/>
    <property type="match status" value="1"/>
</dbReference>
<dbReference type="Gene3D" id="2.60.120.200">
    <property type="match status" value="1"/>
</dbReference>
<dbReference type="SUPFAM" id="SSF49899">
    <property type="entry name" value="Concanavalin A-like lectins/glucanases"/>
    <property type="match status" value="1"/>
</dbReference>
<gene>
    <name evidence="4" type="ORF">BGE01nite_14980</name>
</gene>
<dbReference type="GO" id="GO:0004553">
    <property type="term" value="F:hydrolase activity, hydrolyzing O-glycosyl compounds"/>
    <property type="evidence" value="ECO:0007669"/>
    <property type="project" value="InterPro"/>
</dbReference>
<feature type="domain" description="GH16" evidence="3">
    <location>
        <begin position="19"/>
        <end position="337"/>
    </location>
</feature>
<sequence>MRKTLVISLLSAACIAHAQDIPALPESAKLALEEDWSSGQIDPARWYALRKQWGGGNHGVVPENVSVVEDKELGQFVLQCEAHGDQYDGPVTGQWGKKTRVGGVLVSKQYFASGRFEVRMQIGTPESPTPSGTVPAIWTYGYRMVKVDESLADNFTNTQPLYHPYLQEWGKGSAFYWSEIDFPEYGKAGQFKTPMFNTFLNKQHDSRTYDVFGAADGRWHTYTTDWHTDLVPIEGVTDAQVAEAEGFFWVQDKAVPYKEHWGNPLKRLGKDRYAVCAGKIARHWVDGKFAGENTKFVPSMTGQLNLGVWLPDWAGPADWKTASIRFAQIKIWQFNDPGDVKGILTEDITDSFDAEGKPVKKP</sequence>
<reference evidence="4 5" key="1">
    <citation type="submission" date="2019-07" db="EMBL/GenBank/DDBJ databases">
        <title>Whole genome shotgun sequence of Brevifollis gellanilyticus NBRC 108608.</title>
        <authorList>
            <person name="Hosoyama A."/>
            <person name="Uohara A."/>
            <person name="Ohji S."/>
            <person name="Ichikawa N."/>
        </authorList>
    </citation>
    <scope>NUCLEOTIDE SEQUENCE [LARGE SCALE GENOMIC DNA]</scope>
    <source>
        <strain evidence="4 5">NBRC 108608</strain>
    </source>
</reference>
<dbReference type="RefSeq" id="WP_218032924.1">
    <property type="nucleotide sequence ID" value="NZ_BKAG01000008.1"/>
</dbReference>
<dbReference type="AlphaFoldDB" id="A0A512M643"/>
<dbReference type="EMBL" id="BKAG01000008">
    <property type="protein sequence ID" value="GEP42207.1"/>
    <property type="molecule type" value="Genomic_DNA"/>
</dbReference>
<dbReference type="Proteomes" id="UP000321577">
    <property type="component" value="Unassembled WGS sequence"/>
</dbReference>
<keyword evidence="5" id="KW-1185">Reference proteome</keyword>
<protein>
    <recommendedName>
        <fullName evidence="3">GH16 domain-containing protein</fullName>
    </recommendedName>
</protein>
<evidence type="ECO:0000256" key="2">
    <source>
        <dbReference type="SAM" id="SignalP"/>
    </source>
</evidence>